<keyword evidence="3 8" id="KW-0813">Transport</keyword>
<reference evidence="10 11" key="1">
    <citation type="submission" date="2019-02" db="EMBL/GenBank/DDBJ databases">
        <title>Genome sequencing of the rare red list fungi Hericium alpestre (H. flagellum).</title>
        <authorList>
            <person name="Buettner E."/>
            <person name="Kellner H."/>
        </authorList>
    </citation>
    <scope>NUCLEOTIDE SEQUENCE [LARGE SCALE GENOMIC DNA]</scope>
    <source>
        <strain evidence="10 11">DSM 108284</strain>
    </source>
</reference>
<gene>
    <name evidence="10" type="ORF">EWM64_g10029</name>
</gene>
<evidence type="ECO:0000256" key="5">
    <source>
        <dbReference type="ARBA" id="ARBA00022737"/>
    </source>
</evidence>
<dbReference type="AlphaFoldDB" id="A0A4Y9ZJB5"/>
<dbReference type="EMBL" id="SFCI01002383">
    <property type="protein sequence ID" value="TFY73983.1"/>
    <property type="molecule type" value="Genomic_DNA"/>
</dbReference>
<comment type="subcellular location">
    <subcellularLocation>
        <location evidence="1">Membrane</location>
        <topology evidence="1">Multi-pass membrane protein</topology>
    </subcellularLocation>
</comment>
<evidence type="ECO:0000256" key="1">
    <source>
        <dbReference type="ARBA" id="ARBA00004141"/>
    </source>
</evidence>
<evidence type="ECO:0000313" key="11">
    <source>
        <dbReference type="Proteomes" id="UP000298061"/>
    </source>
</evidence>
<dbReference type="InterPro" id="IPR000425">
    <property type="entry name" value="MIP"/>
</dbReference>
<evidence type="ECO:0000256" key="7">
    <source>
        <dbReference type="ARBA" id="ARBA00023136"/>
    </source>
</evidence>
<keyword evidence="11" id="KW-1185">Reference proteome</keyword>
<protein>
    <recommendedName>
        <fullName evidence="12">Aquaporin</fullName>
    </recommendedName>
</protein>
<name>A0A4Y9ZJB5_9AGAM</name>
<keyword evidence="7 9" id="KW-0472">Membrane</keyword>
<dbReference type="Pfam" id="PF00230">
    <property type="entry name" value="MIP"/>
    <property type="match status" value="1"/>
</dbReference>
<keyword evidence="6 9" id="KW-1133">Transmembrane helix</keyword>
<sequence>APGKKSWTALLSLVEDPRFDFDDPDEYIPAANMTYDERERPMHLADFQERPRVLRMWERIRNKQAYWLIECISEAVGVGATAAYFFAQFLQIPIMGSLFTIGMSYAVGVAFAVMVCTSQNGGHFSPAITITFVLFKRYPVRMALRHIVAQVLGGYIACLFVYLQWKTRIAEAEAALIAQGTFEAVQFTSAAPAGILALYTPPGASLGLVFVNEFICDFVIGLVTWSVIDPTNAFVPPAVVPWAIGLS</sequence>
<evidence type="ECO:0000313" key="10">
    <source>
        <dbReference type="EMBL" id="TFY73983.1"/>
    </source>
</evidence>
<dbReference type="InterPro" id="IPR023271">
    <property type="entry name" value="Aquaporin-like"/>
</dbReference>
<feature type="transmembrane region" description="Helical" evidence="9">
    <location>
        <begin position="65"/>
        <end position="86"/>
    </location>
</feature>
<dbReference type="PANTHER" id="PTHR43829">
    <property type="entry name" value="AQUAPORIN OR AQUAGLYCEROPORIN RELATED"/>
    <property type="match status" value="1"/>
</dbReference>
<evidence type="ECO:0000256" key="4">
    <source>
        <dbReference type="ARBA" id="ARBA00022692"/>
    </source>
</evidence>
<comment type="similarity">
    <text evidence="2 8">Belongs to the MIP/aquaporin (TC 1.A.8) family.</text>
</comment>
<evidence type="ECO:0000256" key="8">
    <source>
        <dbReference type="RuleBase" id="RU000477"/>
    </source>
</evidence>
<proteinExistence type="inferred from homology"/>
<accession>A0A4Y9ZJB5</accession>
<feature type="transmembrane region" description="Helical" evidence="9">
    <location>
        <begin position="147"/>
        <end position="165"/>
    </location>
</feature>
<feature type="non-terminal residue" evidence="10">
    <location>
        <position position="1"/>
    </location>
</feature>
<dbReference type="Gene3D" id="1.20.1080.10">
    <property type="entry name" value="Glycerol uptake facilitator protein"/>
    <property type="match status" value="1"/>
</dbReference>
<dbReference type="OrthoDB" id="3222at2759"/>
<dbReference type="Proteomes" id="UP000298061">
    <property type="component" value="Unassembled WGS sequence"/>
</dbReference>
<dbReference type="GO" id="GO:0015250">
    <property type="term" value="F:water channel activity"/>
    <property type="evidence" value="ECO:0007669"/>
    <property type="project" value="TreeGrafter"/>
</dbReference>
<keyword evidence="4 8" id="KW-0812">Transmembrane</keyword>
<feature type="transmembrane region" description="Helical" evidence="9">
    <location>
        <begin position="92"/>
        <end position="116"/>
    </location>
</feature>
<dbReference type="GO" id="GO:0005886">
    <property type="term" value="C:plasma membrane"/>
    <property type="evidence" value="ECO:0007669"/>
    <property type="project" value="TreeGrafter"/>
</dbReference>
<dbReference type="GO" id="GO:0015254">
    <property type="term" value="F:glycerol channel activity"/>
    <property type="evidence" value="ECO:0007669"/>
    <property type="project" value="TreeGrafter"/>
</dbReference>
<evidence type="ECO:0000256" key="9">
    <source>
        <dbReference type="SAM" id="Phobius"/>
    </source>
</evidence>
<comment type="caution">
    <text evidence="10">The sequence shown here is derived from an EMBL/GenBank/DDBJ whole genome shotgun (WGS) entry which is preliminary data.</text>
</comment>
<evidence type="ECO:0000256" key="3">
    <source>
        <dbReference type="ARBA" id="ARBA00022448"/>
    </source>
</evidence>
<dbReference type="STRING" id="135208.A0A4Y9ZJB5"/>
<dbReference type="SUPFAM" id="SSF81338">
    <property type="entry name" value="Aquaporin-like"/>
    <property type="match status" value="1"/>
</dbReference>
<evidence type="ECO:0008006" key="12">
    <source>
        <dbReference type="Google" id="ProtNLM"/>
    </source>
</evidence>
<dbReference type="PRINTS" id="PR00783">
    <property type="entry name" value="MINTRINSICP"/>
</dbReference>
<dbReference type="InterPro" id="IPR050363">
    <property type="entry name" value="MIP/Aquaporin"/>
</dbReference>
<evidence type="ECO:0000256" key="2">
    <source>
        <dbReference type="ARBA" id="ARBA00006175"/>
    </source>
</evidence>
<organism evidence="10 11">
    <name type="scientific">Hericium alpestre</name>
    <dbReference type="NCBI Taxonomy" id="135208"/>
    <lineage>
        <taxon>Eukaryota</taxon>
        <taxon>Fungi</taxon>
        <taxon>Dikarya</taxon>
        <taxon>Basidiomycota</taxon>
        <taxon>Agaricomycotina</taxon>
        <taxon>Agaricomycetes</taxon>
        <taxon>Russulales</taxon>
        <taxon>Hericiaceae</taxon>
        <taxon>Hericium</taxon>
    </lineage>
</organism>
<dbReference type="PANTHER" id="PTHR43829:SF14">
    <property type="entry name" value="AQUAPORIN 3"/>
    <property type="match status" value="1"/>
</dbReference>
<evidence type="ECO:0000256" key="6">
    <source>
        <dbReference type="ARBA" id="ARBA00022989"/>
    </source>
</evidence>
<keyword evidence="5" id="KW-0677">Repeat</keyword>